<dbReference type="PANTHER" id="PTHR45698">
    <property type="entry name" value="TRACE AMINE-ASSOCIATED RECEPTOR 19N-RELATED"/>
    <property type="match status" value="1"/>
</dbReference>
<dbReference type="AlphaFoldDB" id="A0A8E0VKE4"/>
<evidence type="ECO:0000313" key="7">
    <source>
        <dbReference type="EMBL" id="KAA0193211.1"/>
    </source>
</evidence>
<evidence type="ECO:0000256" key="1">
    <source>
        <dbReference type="ARBA" id="ARBA00004370"/>
    </source>
</evidence>
<dbReference type="CDD" id="cd00637">
    <property type="entry name" value="7tm_classA_rhodopsin-like"/>
    <property type="match status" value="1"/>
</dbReference>
<reference evidence="7" key="1">
    <citation type="submission" date="2019-05" db="EMBL/GenBank/DDBJ databases">
        <title>Annotation for the trematode Fasciolopsis buski.</title>
        <authorList>
            <person name="Choi Y.-J."/>
        </authorList>
    </citation>
    <scope>NUCLEOTIDE SEQUENCE</scope>
    <source>
        <strain evidence="7">HT</strain>
        <tissue evidence="7">Whole worm</tissue>
    </source>
</reference>
<organism evidence="7 8">
    <name type="scientific">Fasciolopsis buskii</name>
    <dbReference type="NCBI Taxonomy" id="27845"/>
    <lineage>
        <taxon>Eukaryota</taxon>
        <taxon>Metazoa</taxon>
        <taxon>Spiralia</taxon>
        <taxon>Lophotrochozoa</taxon>
        <taxon>Platyhelminthes</taxon>
        <taxon>Trematoda</taxon>
        <taxon>Digenea</taxon>
        <taxon>Plagiorchiida</taxon>
        <taxon>Echinostomata</taxon>
        <taxon>Echinostomatoidea</taxon>
        <taxon>Fasciolidae</taxon>
        <taxon>Fasciolopsis</taxon>
    </lineage>
</organism>
<proteinExistence type="predicted"/>
<evidence type="ECO:0000256" key="3">
    <source>
        <dbReference type="ARBA" id="ARBA00022989"/>
    </source>
</evidence>
<keyword evidence="8" id="KW-1185">Reference proteome</keyword>
<keyword evidence="2 5" id="KW-0812">Transmembrane</keyword>
<feature type="domain" description="G-protein coupled receptors family 1 profile" evidence="6">
    <location>
        <begin position="32"/>
        <end position="205"/>
    </location>
</feature>
<feature type="transmembrane region" description="Helical" evidence="5">
    <location>
        <begin position="134"/>
        <end position="156"/>
    </location>
</feature>
<comment type="subcellular location">
    <subcellularLocation>
        <location evidence="1">Membrane</location>
    </subcellularLocation>
</comment>
<evidence type="ECO:0000256" key="2">
    <source>
        <dbReference type="ARBA" id="ARBA00022692"/>
    </source>
</evidence>
<comment type="caution">
    <text evidence="7">The sequence shown here is derived from an EMBL/GenBank/DDBJ whole genome shotgun (WGS) entry which is preliminary data.</text>
</comment>
<evidence type="ECO:0000313" key="8">
    <source>
        <dbReference type="Proteomes" id="UP000728185"/>
    </source>
</evidence>
<dbReference type="InterPro" id="IPR017452">
    <property type="entry name" value="GPCR_Rhodpsn_7TM"/>
</dbReference>
<dbReference type="Gene3D" id="1.20.1070.10">
    <property type="entry name" value="Rhodopsin 7-helix transmembrane proteins"/>
    <property type="match status" value="1"/>
</dbReference>
<accession>A0A8E0VKE4</accession>
<evidence type="ECO:0000256" key="5">
    <source>
        <dbReference type="SAM" id="Phobius"/>
    </source>
</evidence>
<evidence type="ECO:0000256" key="4">
    <source>
        <dbReference type="ARBA" id="ARBA00023136"/>
    </source>
</evidence>
<dbReference type="PANTHER" id="PTHR45698:SF1">
    <property type="entry name" value="TRACE AMINE-ASSOCIATED RECEPTOR 13C-LIKE"/>
    <property type="match status" value="1"/>
</dbReference>
<dbReference type="PROSITE" id="PS50262">
    <property type="entry name" value="G_PROTEIN_RECEP_F1_2"/>
    <property type="match status" value="1"/>
</dbReference>
<dbReference type="SUPFAM" id="SSF81321">
    <property type="entry name" value="Family A G protein-coupled receptor-like"/>
    <property type="match status" value="1"/>
</dbReference>
<dbReference type="OrthoDB" id="6251375at2759"/>
<sequence length="330" mass="37232">MPVTQDHLLHYPHPERWQLAILSTALLLGALFNLLAIYVLYLSRIKCVLSKLLFYNQNVFDIIVCTAVLAQFATLYAHSDPRGHVTIVYCLLMESSFFMKFVRVLALANIICLSASRFLLIVCPKSYRQHGKRYIILCYVFIFSYALASSLPRTFAMHFHEGKCLLKTTALLRTSLIIFDVFVRYLFPLTVILTMYLITMRVVRKLQAEHSAKSADSVGLQCSDLNPYLSVWNCLSISTTGFAIELTILEVTALIMYTLQEFGLINFRVDSIGRMYYVYGCAVIAGLNPGLEIATIPALRKTTVQLFVDLTNFVGKAVGTFIPKRCAVTS</sequence>
<gene>
    <name evidence="7" type="ORF">FBUS_03612</name>
</gene>
<dbReference type="EMBL" id="LUCM01005181">
    <property type="protein sequence ID" value="KAA0193211.1"/>
    <property type="molecule type" value="Genomic_DNA"/>
</dbReference>
<keyword evidence="4 5" id="KW-0472">Membrane</keyword>
<dbReference type="Proteomes" id="UP000728185">
    <property type="component" value="Unassembled WGS sequence"/>
</dbReference>
<name>A0A8E0VKE4_9TREM</name>
<protein>
    <recommendedName>
        <fullName evidence="6">G-protein coupled receptors family 1 profile domain-containing protein</fullName>
    </recommendedName>
</protein>
<feature type="transmembrane region" description="Helical" evidence="5">
    <location>
        <begin position="20"/>
        <end position="41"/>
    </location>
</feature>
<feature type="transmembrane region" description="Helical" evidence="5">
    <location>
        <begin position="97"/>
        <end position="122"/>
    </location>
</feature>
<dbReference type="GO" id="GO:0016020">
    <property type="term" value="C:membrane"/>
    <property type="evidence" value="ECO:0007669"/>
    <property type="project" value="UniProtKB-SubCell"/>
</dbReference>
<keyword evidence="3 5" id="KW-1133">Transmembrane helix</keyword>
<feature type="transmembrane region" description="Helical" evidence="5">
    <location>
        <begin position="176"/>
        <end position="198"/>
    </location>
</feature>
<evidence type="ECO:0000259" key="6">
    <source>
        <dbReference type="PROSITE" id="PS50262"/>
    </source>
</evidence>
<feature type="transmembrane region" description="Helical" evidence="5">
    <location>
        <begin position="53"/>
        <end position="77"/>
    </location>
</feature>